<dbReference type="FunFam" id="3.40.50.720:FF:000084">
    <property type="entry name" value="Short-chain dehydrogenase reductase"/>
    <property type="match status" value="1"/>
</dbReference>
<name>A0A0C3CII4_PILCF</name>
<dbReference type="InterPro" id="IPR020904">
    <property type="entry name" value="Sc_DH/Rdtase_CS"/>
</dbReference>
<dbReference type="GO" id="GO:0006633">
    <property type="term" value="P:fatty acid biosynthetic process"/>
    <property type="evidence" value="ECO:0007669"/>
    <property type="project" value="TreeGrafter"/>
</dbReference>
<dbReference type="PANTHER" id="PTHR42760">
    <property type="entry name" value="SHORT-CHAIN DEHYDROGENASES/REDUCTASES FAMILY MEMBER"/>
    <property type="match status" value="1"/>
</dbReference>
<comment type="similarity">
    <text evidence="1">Belongs to the short-chain dehydrogenases/reductases (SDR) family.</text>
</comment>
<evidence type="ECO:0000313" key="4">
    <source>
        <dbReference type="Proteomes" id="UP000054166"/>
    </source>
</evidence>
<dbReference type="HOGENOM" id="CLU_010194_1_0_1"/>
<dbReference type="InParanoid" id="A0A0C3CII4"/>
<reference evidence="4" key="2">
    <citation type="submission" date="2015-01" db="EMBL/GenBank/DDBJ databases">
        <title>Evolutionary Origins and Diversification of the Mycorrhizal Mutualists.</title>
        <authorList>
            <consortium name="DOE Joint Genome Institute"/>
            <consortium name="Mycorrhizal Genomics Consortium"/>
            <person name="Kohler A."/>
            <person name="Kuo A."/>
            <person name="Nagy L.G."/>
            <person name="Floudas D."/>
            <person name="Copeland A."/>
            <person name="Barry K.W."/>
            <person name="Cichocki N."/>
            <person name="Veneault-Fourrey C."/>
            <person name="LaButti K."/>
            <person name="Lindquist E.A."/>
            <person name="Lipzen A."/>
            <person name="Lundell T."/>
            <person name="Morin E."/>
            <person name="Murat C."/>
            <person name="Riley R."/>
            <person name="Ohm R."/>
            <person name="Sun H."/>
            <person name="Tunlid A."/>
            <person name="Henrissat B."/>
            <person name="Grigoriev I.V."/>
            <person name="Hibbett D.S."/>
            <person name="Martin F."/>
        </authorList>
    </citation>
    <scope>NUCLEOTIDE SEQUENCE [LARGE SCALE GENOMIC DNA]</scope>
    <source>
        <strain evidence="4">F 1598</strain>
    </source>
</reference>
<evidence type="ECO:0000313" key="3">
    <source>
        <dbReference type="EMBL" id="KIM89577.1"/>
    </source>
</evidence>
<dbReference type="Proteomes" id="UP000054166">
    <property type="component" value="Unassembled WGS sequence"/>
</dbReference>
<dbReference type="InterPro" id="IPR002347">
    <property type="entry name" value="SDR_fam"/>
</dbReference>
<dbReference type="EMBL" id="KN832974">
    <property type="protein sequence ID" value="KIM89577.1"/>
    <property type="molecule type" value="Genomic_DNA"/>
</dbReference>
<dbReference type="Pfam" id="PF13561">
    <property type="entry name" value="adh_short_C2"/>
    <property type="match status" value="1"/>
</dbReference>
<dbReference type="GO" id="GO:0048038">
    <property type="term" value="F:quinone binding"/>
    <property type="evidence" value="ECO:0007669"/>
    <property type="project" value="TreeGrafter"/>
</dbReference>
<proteinExistence type="inferred from homology"/>
<protein>
    <submittedName>
        <fullName evidence="3">Uncharacterized protein</fullName>
    </submittedName>
</protein>
<dbReference type="PROSITE" id="PS00061">
    <property type="entry name" value="ADH_SHORT"/>
    <property type="match status" value="1"/>
</dbReference>
<dbReference type="PRINTS" id="PR00081">
    <property type="entry name" value="GDHRDH"/>
</dbReference>
<dbReference type="PANTHER" id="PTHR42760:SF121">
    <property type="entry name" value="3-OXOACYL-(ACYL-CARRIER-PROTEIN) REDUCTASE"/>
    <property type="match status" value="1"/>
</dbReference>
<dbReference type="GO" id="GO:0016616">
    <property type="term" value="F:oxidoreductase activity, acting on the CH-OH group of donors, NAD or NADP as acceptor"/>
    <property type="evidence" value="ECO:0007669"/>
    <property type="project" value="TreeGrafter"/>
</dbReference>
<dbReference type="InterPro" id="IPR036291">
    <property type="entry name" value="NAD(P)-bd_dom_sf"/>
</dbReference>
<keyword evidence="4" id="KW-1185">Reference proteome</keyword>
<dbReference type="AlphaFoldDB" id="A0A0C3CII4"/>
<organism evidence="3 4">
    <name type="scientific">Piloderma croceum (strain F 1598)</name>
    <dbReference type="NCBI Taxonomy" id="765440"/>
    <lineage>
        <taxon>Eukaryota</taxon>
        <taxon>Fungi</taxon>
        <taxon>Dikarya</taxon>
        <taxon>Basidiomycota</taxon>
        <taxon>Agaricomycotina</taxon>
        <taxon>Agaricomycetes</taxon>
        <taxon>Agaricomycetidae</taxon>
        <taxon>Atheliales</taxon>
        <taxon>Atheliaceae</taxon>
        <taxon>Piloderma</taxon>
    </lineage>
</organism>
<dbReference type="Gene3D" id="3.40.50.720">
    <property type="entry name" value="NAD(P)-binding Rossmann-like Domain"/>
    <property type="match status" value="1"/>
</dbReference>
<dbReference type="STRING" id="765440.A0A0C3CII4"/>
<dbReference type="PRINTS" id="PR00080">
    <property type="entry name" value="SDRFAMILY"/>
</dbReference>
<keyword evidence="2" id="KW-0521">NADP</keyword>
<sequence length="263" mass="27567">MASDSKGIALVTGAGQGIGHAIAVRLAADGFDVAVNDISSKEDNLGELVQKIQGQGRRSCQIIADVSEEDQVKGMIESVVNEFGGLDVMIANAGIIKYAVSVLETTAEDWDRTFSVNAKGTFFCYKYAGLQMVAQGRGGRIIGASSVAGKRGIPLGGAYSSSKFAVRGLTQSTALELGKYGITVNAYAPGAIDTPMLQGMDDVMAERQGAEPGAFYKRTDSMSPLGYKGTPLEISSLVSYLASKEAHFITGQSMSCNGGTFFD</sequence>
<reference evidence="3 4" key="1">
    <citation type="submission" date="2014-04" db="EMBL/GenBank/DDBJ databases">
        <authorList>
            <consortium name="DOE Joint Genome Institute"/>
            <person name="Kuo A."/>
            <person name="Tarkka M."/>
            <person name="Buscot F."/>
            <person name="Kohler A."/>
            <person name="Nagy L.G."/>
            <person name="Floudas D."/>
            <person name="Copeland A."/>
            <person name="Barry K.W."/>
            <person name="Cichocki N."/>
            <person name="Veneault-Fourrey C."/>
            <person name="LaButti K."/>
            <person name="Lindquist E.A."/>
            <person name="Lipzen A."/>
            <person name="Lundell T."/>
            <person name="Morin E."/>
            <person name="Murat C."/>
            <person name="Sun H."/>
            <person name="Tunlid A."/>
            <person name="Henrissat B."/>
            <person name="Grigoriev I.V."/>
            <person name="Hibbett D.S."/>
            <person name="Martin F."/>
            <person name="Nordberg H.P."/>
            <person name="Cantor M.N."/>
            <person name="Hua S.X."/>
        </authorList>
    </citation>
    <scope>NUCLEOTIDE SEQUENCE [LARGE SCALE GENOMIC DNA]</scope>
    <source>
        <strain evidence="3 4">F 1598</strain>
    </source>
</reference>
<accession>A0A0C3CII4</accession>
<dbReference type="SUPFAM" id="SSF51735">
    <property type="entry name" value="NAD(P)-binding Rossmann-fold domains"/>
    <property type="match status" value="1"/>
</dbReference>
<gene>
    <name evidence="3" type="ORF">PILCRDRAFT_1921</name>
</gene>
<evidence type="ECO:0000256" key="2">
    <source>
        <dbReference type="ARBA" id="ARBA00022857"/>
    </source>
</evidence>
<dbReference type="OrthoDB" id="498125at2759"/>
<evidence type="ECO:0000256" key="1">
    <source>
        <dbReference type="ARBA" id="ARBA00006484"/>
    </source>
</evidence>